<dbReference type="RefSeq" id="WP_248592844.1">
    <property type="nucleotide sequence ID" value="NZ_BAABEB010000012.1"/>
</dbReference>
<reference evidence="1 2" key="1">
    <citation type="submission" date="2020-04" db="EMBL/GenBank/DDBJ databases">
        <title>Thermobifida alba genome sequencing and assembly.</title>
        <authorList>
            <person name="Luzics S."/>
            <person name="Horvath B."/>
            <person name="Nagy I."/>
            <person name="Toth A."/>
            <person name="Nagy I."/>
            <person name="Kukolya J."/>
        </authorList>
    </citation>
    <scope>NUCLEOTIDE SEQUENCE [LARGE SCALE GENOMIC DNA]</scope>
    <source>
        <strain evidence="1 2">DSM 43795</strain>
    </source>
</reference>
<accession>A0ABY4L259</accession>
<name>A0ABY4L259_THEAE</name>
<dbReference type="Proteomes" id="UP000832041">
    <property type="component" value="Chromosome"/>
</dbReference>
<protein>
    <submittedName>
        <fullName evidence="1">Uncharacterized protein</fullName>
    </submittedName>
</protein>
<gene>
    <name evidence="1" type="ORF">FOF52_06005</name>
</gene>
<organism evidence="1 2">
    <name type="scientific">Thermobifida alba</name>
    <name type="common">Thermomonospora alba</name>
    <dbReference type="NCBI Taxonomy" id="53522"/>
    <lineage>
        <taxon>Bacteria</taxon>
        <taxon>Bacillati</taxon>
        <taxon>Actinomycetota</taxon>
        <taxon>Actinomycetes</taxon>
        <taxon>Streptosporangiales</taxon>
        <taxon>Nocardiopsidaceae</taxon>
        <taxon>Thermobifida</taxon>
    </lineage>
</organism>
<sequence length="47" mass="4848">MSLPTGSTTRADAPPLPVLDRCPPVRILTAMAAGPVLGTMPVYCVPL</sequence>
<keyword evidence="2" id="KW-1185">Reference proteome</keyword>
<proteinExistence type="predicted"/>
<evidence type="ECO:0000313" key="2">
    <source>
        <dbReference type="Proteomes" id="UP000832041"/>
    </source>
</evidence>
<dbReference type="EMBL" id="CP051627">
    <property type="protein sequence ID" value="UPT20573.1"/>
    <property type="molecule type" value="Genomic_DNA"/>
</dbReference>
<evidence type="ECO:0000313" key="1">
    <source>
        <dbReference type="EMBL" id="UPT20573.1"/>
    </source>
</evidence>